<organism evidence="2 3">
    <name type="scientific">Cupriavidus campinensis</name>
    <dbReference type="NCBI Taxonomy" id="151783"/>
    <lineage>
        <taxon>Bacteria</taxon>
        <taxon>Pseudomonadati</taxon>
        <taxon>Pseudomonadota</taxon>
        <taxon>Betaproteobacteria</taxon>
        <taxon>Burkholderiales</taxon>
        <taxon>Burkholderiaceae</taxon>
        <taxon>Cupriavidus</taxon>
    </lineage>
</organism>
<reference evidence="2 3" key="1">
    <citation type="submission" date="2019-05" db="EMBL/GenBank/DDBJ databases">
        <title>Whole genome sequence analysis of Cupriavidus campinensis S14E4C strain.</title>
        <authorList>
            <person name="Abbaszade G."/>
            <person name="Szabo A."/>
            <person name="Toumi M."/>
            <person name="Toth E."/>
        </authorList>
    </citation>
    <scope>NUCLEOTIDE SEQUENCE [LARGE SCALE GENOMIC DNA]</scope>
    <source>
        <strain evidence="2 3">S14E4C</strain>
    </source>
</reference>
<feature type="region of interest" description="Disordered" evidence="1">
    <location>
        <begin position="505"/>
        <end position="549"/>
    </location>
</feature>
<comment type="caution">
    <text evidence="2">The sequence shown here is derived from an EMBL/GenBank/DDBJ whole genome shotgun (WGS) entry which is preliminary data.</text>
</comment>
<evidence type="ECO:0000313" key="3">
    <source>
        <dbReference type="Proteomes" id="UP000318943"/>
    </source>
</evidence>
<evidence type="ECO:0008006" key="4">
    <source>
        <dbReference type="Google" id="ProtNLM"/>
    </source>
</evidence>
<name>A0ABY3ESI7_9BURK</name>
<dbReference type="Proteomes" id="UP000318943">
    <property type="component" value="Unassembled WGS sequence"/>
</dbReference>
<dbReference type="RefSeq" id="WP_144196638.1">
    <property type="nucleotide sequence ID" value="NZ_VCIZ01000002.1"/>
</dbReference>
<feature type="compositionally biased region" description="Basic and acidic residues" evidence="1">
    <location>
        <begin position="528"/>
        <end position="549"/>
    </location>
</feature>
<protein>
    <recommendedName>
        <fullName evidence="4">Phage portal protein</fullName>
    </recommendedName>
</protein>
<keyword evidence="3" id="KW-1185">Reference proteome</keyword>
<accession>A0ABY3ESI7</accession>
<dbReference type="EMBL" id="VCIZ01000002">
    <property type="protein sequence ID" value="TSP13945.1"/>
    <property type="molecule type" value="Genomic_DNA"/>
</dbReference>
<gene>
    <name evidence="2" type="ORF">FGG12_05585</name>
</gene>
<evidence type="ECO:0000313" key="2">
    <source>
        <dbReference type="EMBL" id="TSP13945.1"/>
    </source>
</evidence>
<sequence>MNLKPGESTVIDPKTVSAAAPAITSEDQKRLRALVERRHPFYADYCHHWQFLEETYSGGREWFEDNIFKYVKEGEKEFQDRVARCYRFNHSREVVDLLNKYLFKQEIHRSDSAPKSVLDFWKRATRNGLDIKDFSRQISKKSSTLGRIGIVVDNNMPTQVAAGAAVSVAEARNLAIHTYAYIVGPTHMLDYSFDETGSLNWILIQETRRDDDDPFGSSGELVPRFRLWTKTEWRLFEERRNRNGRKQIVEVANGSHNLGVVPVILADNIISDDEYVSPSLIDDIAYLDRAVANYLSNLDAVIQDQTFSQLAMPAQNVLPGEDDYNKLLEMGTKRMFLYDGEGGAEPKYISPDPKQAQLILQVIEKIINEIYHTVGLAGERTKQDNSKGIDNSSGVAKAYDFERVNALLTAKADSLEMVENKIAYLVALWNGEEKKIESDKDLVTYPDTFDVRGLYDEFDIAARLSLIQAPEGVRREQMKAVVEKLFPQLADDLRKKIEAELKAWPPAPELMAAPAGPGQPPAGNKDTPATKKPSDERNAEKDQSKSKKQ</sequence>
<proteinExistence type="predicted"/>
<evidence type="ECO:0000256" key="1">
    <source>
        <dbReference type="SAM" id="MobiDB-lite"/>
    </source>
</evidence>